<dbReference type="PANTHER" id="PTHR30309">
    <property type="entry name" value="INNER MEMBRANE PROTEIN YGIH"/>
    <property type="match status" value="1"/>
</dbReference>
<dbReference type="UniPathway" id="UPA00085"/>
<dbReference type="Proteomes" id="UP000178187">
    <property type="component" value="Unassembled WGS sequence"/>
</dbReference>
<dbReference type="EMBL" id="MHFR01000048">
    <property type="protein sequence ID" value="OGW96810.1"/>
    <property type="molecule type" value="Genomic_DNA"/>
</dbReference>
<dbReference type="EC" id="2.3.1.275" evidence="10"/>
<comment type="subcellular location">
    <subcellularLocation>
        <location evidence="10">Cell membrane</location>
        <topology evidence="10">Multi-pass membrane protein</topology>
    </subcellularLocation>
</comment>
<evidence type="ECO:0000256" key="8">
    <source>
        <dbReference type="ARBA" id="ARBA00023209"/>
    </source>
</evidence>
<evidence type="ECO:0000256" key="1">
    <source>
        <dbReference type="ARBA" id="ARBA00022475"/>
    </source>
</evidence>
<evidence type="ECO:0000256" key="9">
    <source>
        <dbReference type="ARBA" id="ARBA00023264"/>
    </source>
</evidence>
<comment type="similarity">
    <text evidence="10">Belongs to the PlsY family.</text>
</comment>
<dbReference type="SMART" id="SM01207">
    <property type="entry name" value="G3P_acyltransf"/>
    <property type="match status" value="1"/>
</dbReference>
<keyword evidence="3 10" id="KW-0808">Transferase</keyword>
<feature type="transmembrane region" description="Helical" evidence="10">
    <location>
        <begin position="146"/>
        <end position="165"/>
    </location>
</feature>
<dbReference type="GO" id="GO:0008654">
    <property type="term" value="P:phospholipid biosynthetic process"/>
    <property type="evidence" value="ECO:0007669"/>
    <property type="project" value="UniProtKB-UniRule"/>
</dbReference>
<keyword evidence="4 10" id="KW-0812">Transmembrane</keyword>
<keyword evidence="2 10" id="KW-0444">Lipid biosynthesis</keyword>
<dbReference type="HAMAP" id="MF_01043">
    <property type="entry name" value="PlsY"/>
    <property type="match status" value="1"/>
</dbReference>
<gene>
    <name evidence="10" type="primary">plsY</name>
    <name evidence="11" type="ORF">A3G33_01605</name>
</gene>
<keyword evidence="11" id="KW-0012">Acyltransferase</keyword>
<feature type="transmembrane region" description="Helical" evidence="10">
    <location>
        <begin position="6"/>
        <end position="26"/>
    </location>
</feature>
<name>A0A1G1KVA3_9BACT</name>
<keyword evidence="5 10" id="KW-1133">Transmembrane helix</keyword>
<evidence type="ECO:0000313" key="11">
    <source>
        <dbReference type="EMBL" id="OGW96810.1"/>
    </source>
</evidence>
<dbReference type="PANTHER" id="PTHR30309:SF0">
    <property type="entry name" value="GLYCEROL-3-PHOSPHATE ACYLTRANSFERASE-RELATED"/>
    <property type="match status" value="1"/>
</dbReference>
<evidence type="ECO:0000256" key="4">
    <source>
        <dbReference type="ARBA" id="ARBA00022692"/>
    </source>
</evidence>
<evidence type="ECO:0000256" key="2">
    <source>
        <dbReference type="ARBA" id="ARBA00022516"/>
    </source>
</evidence>
<keyword evidence="6 10" id="KW-0443">Lipid metabolism</keyword>
<feature type="transmembrane region" description="Helical" evidence="10">
    <location>
        <begin position="58"/>
        <end position="77"/>
    </location>
</feature>
<evidence type="ECO:0000313" key="12">
    <source>
        <dbReference type="Proteomes" id="UP000178187"/>
    </source>
</evidence>
<keyword evidence="9 10" id="KW-1208">Phospholipid metabolism</keyword>
<organism evidence="11 12">
    <name type="scientific">Candidatus Danuiimicrobium aquiferis</name>
    <dbReference type="NCBI Taxonomy" id="1801832"/>
    <lineage>
        <taxon>Bacteria</taxon>
        <taxon>Pseudomonadati</taxon>
        <taxon>Candidatus Omnitrophota</taxon>
        <taxon>Candidatus Danuiimicrobium</taxon>
    </lineage>
</organism>
<reference evidence="11 12" key="1">
    <citation type="journal article" date="2016" name="Nat. Commun.">
        <title>Thousands of microbial genomes shed light on interconnected biogeochemical processes in an aquifer system.</title>
        <authorList>
            <person name="Anantharaman K."/>
            <person name="Brown C.T."/>
            <person name="Hug L.A."/>
            <person name="Sharon I."/>
            <person name="Castelle C.J."/>
            <person name="Probst A.J."/>
            <person name="Thomas B.C."/>
            <person name="Singh A."/>
            <person name="Wilkins M.J."/>
            <person name="Karaoz U."/>
            <person name="Brodie E.L."/>
            <person name="Williams K.H."/>
            <person name="Hubbard S.S."/>
            <person name="Banfield J.F."/>
        </authorList>
    </citation>
    <scope>NUCLEOTIDE SEQUENCE [LARGE SCALE GENOMIC DNA]</scope>
</reference>
<comment type="catalytic activity">
    <reaction evidence="10">
        <text>an acyl phosphate + sn-glycerol 3-phosphate = a 1-acyl-sn-glycero-3-phosphate + phosphate</text>
        <dbReference type="Rhea" id="RHEA:34075"/>
        <dbReference type="ChEBI" id="CHEBI:43474"/>
        <dbReference type="ChEBI" id="CHEBI:57597"/>
        <dbReference type="ChEBI" id="CHEBI:57970"/>
        <dbReference type="ChEBI" id="CHEBI:59918"/>
        <dbReference type="EC" id="2.3.1.275"/>
    </reaction>
</comment>
<accession>A0A1G1KVA3</accession>
<proteinExistence type="inferred from homology"/>
<keyword evidence="8 10" id="KW-0594">Phospholipid biosynthesis</keyword>
<dbReference type="GO" id="GO:0005886">
    <property type="term" value="C:plasma membrane"/>
    <property type="evidence" value="ECO:0007669"/>
    <property type="project" value="UniProtKB-SubCell"/>
</dbReference>
<keyword evidence="1 10" id="KW-1003">Cell membrane</keyword>
<dbReference type="InterPro" id="IPR003811">
    <property type="entry name" value="G3P_acylTferase_PlsY"/>
</dbReference>
<feature type="transmembrane region" description="Helical" evidence="10">
    <location>
        <begin position="115"/>
        <end position="139"/>
    </location>
</feature>
<evidence type="ECO:0000256" key="5">
    <source>
        <dbReference type="ARBA" id="ARBA00022989"/>
    </source>
</evidence>
<comment type="caution">
    <text evidence="11">The sequence shown here is derived from an EMBL/GenBank/DDBJ whole genome shotgun (WGS) entry which is preliminary data.</text>
</comment>
<feature type="transmembrane region" description="Helical" evidence="10">
    <location>
        <begin position="171"/>
        <end position="189"/>
    </location>
</feature>
<comment type="pathway">
    <text evidence="10">Lipid metabolism; phospholipid metabolism.</text>
</comment>
<protein>
    <recommendedName>
        <fullName evidence="10">Glycerol-3-phosphate acyltransferase</fullName>
    </recommendedName>
    <alternativeName>
        <fullName evidence="10">Acyl-PO4 G3P acyltransferase</fullName>
    </alternativeName>
    <alternativeName>
        <fullName evidence="10">Acyl-phosphate--glycerol-3-phosphate acyltransferase</fullName>
    </alternativeName>
    <alternativeName>
        <fullName evidence="10">G3P acyltransferase</fullName>
        <shortName evidence="10">GPAT</shortName>
        <ecNumber evidence="10">2.3.1.275</ecNumber>
    </alternativeName>
    <alternativeName>
        <fullName evidence="10">Lysophosphatidic acid synthase</fullName>
        <shortName evidence="10">LPA synthase</shortName>
    </alternativeName>
</protein>
<comment type="subunit">
    <text evidence="10">Probably interacts with PlsX.</text>
</comment>
<dbReference type="NCBIfam" id="TIGR00023">
    <property type="entry name" value="glycerol-3-phosphate 1-O-acyltransferase PlsY"/>
    <property type="match status" value="1"/>
</dbReference>
<comment type="function">
    <text evidence="10">Catalyzes the transfer of an acyl group from acyl-phosphate (acyl-PO(4)) to glycerol-3-phosphate (G3P) to form lysophosphatidic acid (LPA). This enzyme utilizes acyl-phosphate as fatty acyl donor, but not acyl-CoA or acyl-ACP.</text>
</comment>
<dbReference type="GO" id="GO:0043772">
    <property type="term" value="F:acyl-phosphate glycerol-3-phosphate acyltransferase activity"/>
    <property type="evidence" value="ECO:0007669"/>
    <property type="project" value="UniProtKB-UniRule"/>
</dbReference>
<evidence type="ECO:0000256" key="10">
    <source>
        <dbReference type="HAMAP-Rule" id="MF_01043"/>
    </source>
</evidence>
<dbReference type="AlphaFoldDB" id="A0A1G1KVA3"/>
<dbReference type="Pfam" id="PF02660">
    <property type="entry name" value="G3P_acyltransf"/>
    <property type="match status" value="1"/>
</dbReference>
<evidence type="ECO:0000256" key="3">
    <source>
        <dbReference type="ARBA" id="ARBA00022679"/>
    </source>
</evidence>
<sequence length="216" mass="24105">MNFVNDFLWIFIAYFIGSVPTAYLVAKRAQGIDIRKHGSGNVGATNVFRVIGKKWGTTVLVVDILKGWIVTAILFYFCDAFQGTSPVLKQLFLGAAAISGHTWSPWLKFKGGKGVATSAGVLLGIFPMATLVAILIWILCFVISRYVSLSSMITAIFFPFLIILYNNGMKSFRTVLAVSIILVLFLVYNHRENIRRLIKGEEHRANWGKKKEKKPA</sequence>
<evidence type="ECO:0000256" key="7">
    <source>
        <dbReference type="ARBA" id="ARBA00023136"/>
    </source>
</evidence>
<keyword evidence="7 10" id="KW-0472">Membrane</keyword>
<evidence type="ECO:0000256" key="6">
    <source>
        <dbReference type="ARBA" id="ARBA00023098"/>
    </source>
</evidence>